<protein>
    <submittedName>
        <fullName evidence="2">Uncharacterized protein</fullName>
    </submittedName>
</protein>
<feature type="compositionally biased region" description="Pro residues" evidence="1">
    <location>
        <begin position="63"/>
        <end position="82"/>
    </location>
</feature>
<evidence type="ECO:0000313" key="3">
    <source>
        <dbReference type="Proteomes" id="UP000305848"/>
    </source>
</evidence>
<reference evidence="2 3" key="1">
    <citation type="submission" date="2019-05" db="EMBL/GenBank/DDBJ databases">
        <title>Panacibacter sp. strain 17mud1-8 Genome sequencing and assembly.</title>
        <authorList>
            <person name="Chhetri G."/>
        </authorList>
    </citation>
    <scope>NUCLEOTIDE SEQUENCE [LARGE SCALE GENOMIC DNA]</scope>
    <source>
        <strain evidence="2 3">17mud1-8</strain>
    </source>
</reference>
<dbReference type="EMBL" id="SZQL01000012">
    <property type="protein sequence ID" value="TKK67188.1"/>
    <property type="molecule type" value="Genomic_DNA"/>
</dbReference>
<gene>
    <name evidence="2" type="ORF">FC093_14990</name>
</gene>
<evidence type="ECO:0000256" key="1">
    <source>
        <dbReference type="SAM" id="MobiDB-lite"/>
    </source>
</evidence>
<comment type="caution">
    <text evidence="2">The sequence shown here is derived from an EMBL/GenBank/DDBJ whole genome shotgun (WGS) entry which is preliminary data.</text>
</comment>
<dbReference type="AlphaFoldDB" id="A0A4U3KXA0"/>
<feature type="region of interest" description="Disordered" evidence="1">
    <location>
        <begin position="58"/>
        <end position="118"/>
    </location>
</feature>
<sequence>MERVGAFISKLQEQYQQQADNRTLLVTVQMLLAELQQDVNANRTNKKVAVVMPHVPTVAANPKPVPEEQPTPAPVPEIPQPAQPDIQPEPEAPAEIPMPAPPEAPEEQPSEIPEPPAIPSTPTYGLRAANPAFFMPDEVPTLAQQEDKSSKEIYQLSSQEDGEEVSLNDKLKVNNAPELASKLQDEPIRDLKKAININDRYQFISELFRGDETMYERSIKTINSFNIYQEANYWIQREMIYKLGWDDNNPIVKHFNQLVKRRFS</sequence>
<accession>A0A4U3KXA0</accession>
<organism evidence="2 3">
    <name type="scientific">Ilyomonas limi</name>
    <dbReference type="NCBI Taxonomy" id="2575867"/>
    <lineage>
        <taxon>Bacteria</taxon>
        <taxon>Pseudomonadati</taxon>
        <taxon>Bacteroidota</taxon>
        <taxon>Chitinophagia</taxon>
        <taxon>Chitinophagales</taxon>
        <taxon>Chitinophagaceae</taxon>
        <taxon>Ilyomonas</taxon>
    </lineage>
</organism>
<dbReference type="RefSeq" id="WP_137262618.1">
    <property type="nucleotide sequence ID" value="NZ_SZQL01000012.1"/>
</dbReference>
<name>A0A4U3KXA0_9BACT</name>
<keyword evidence="3" id="KW-1185">Reference proteome</keyword>
<evidence type="ECO:0000313" key="2">
    <source>
        <dbReference type="EMBL" id="TKK67188.1"/>
    </source>
</evidence>
<dbReference type="Proteomes" id="UP000305848">
    <property type="component" value="Unassembled WGS sequence"/>
</dbReference>
<dbReference type="OrthoDB" id="1100725at2"/>
<proteinExistence type="predicted"/>